<feature type="transmembrane region" description="Helical" evidence="6">
    <location>
        <begin position="343"/>
        <end position="374"/>
    </location>
</feature>
<comment type="subcellular location">
    <subcellularLocation>
        <location evidence="1">Cell membrane</location>
        <topology evidence="1">Multi-pass membrane protein</topology>
    </subcellularLocation>
</comment>
<keyword evidence="9" id="KW-1185">Reference proteome</keyword>
<evidence type="ECO:0000256" key="2">
    <source>
        <dbReference type="ARBA" id="ARBA00022692"/>
    </source>
</evidence>
<feature type="region of interest" description="Disordered" evidence="5">
    <location>
        <begin position="200"/>
        <end position="241"/>
    </location>
</feature>
<evidence type="ECO:0000256" key="1">
    <source>
        <dbReference type="ARBA" id="ARBA00004651"/>
    </source>
</evidence>
<proteinExistence type="predicted"/>
<evidence type="ECO:0000256" key="6">
    <source>
        <dbReference type="SAM" id="Phobius"/>
    </source>
</evidence>
<evidence type="ECO:0000256" key="4">
    <source>
        <dbReference type="ARBA" id="ARBA00023136"/>
    </source>
</evidence>
<feature type="transmembrane region" description="Helical" evidence="6">
    <location>
        <begin position="137"/>
        <end position="160"/>
    </location>
</feature>
<sequence>MNRAQQSSQMWLWLLVAAAVCTQTGVYLLRPVTTYKLIDLGAGATAVGLVTAIYALVPLVAALALGRLSDRTSRLRLMVLAGALILVAGGVLLALGQSLVLVAVANAILGIGHLVFTIAGQSAIARYARADQLDFGFGWFTAAYSAGQMIGPLGVTLLLGSQAASRSGEVSLALWLGAIITAGAVPLMLFSSRAFQPRQQDPAESEAGAGTEAPAAPEAGEPGAAPEADAPASEPDPPAPEKARIRSILANGDIRAAMLSSLALLAVLDILVAFLPLVGEEHGVAPAWIGVLLAVRGVSSIVSRVFLPYFSHRFDRSLLVFVSVLGAGISLVFPPIVLDWMWLAALLMLISGFFLGLGQPLTMALITSSVPAAWRGSALAVRLMGNRIGQVAMPLIAGVVAAPVGPAAAIWCGSGLLIAAAAHQYHRNRIVGEG</sequence>
<dbReference type="PANTHER" id="PTHR23526">
    <property type="entry name" value="INTEGRAL MEMBRANE TRANSPORT PROTEIN-RELATED"/>
    <property type="match status" value="1"/>
</dbReference>
<dbReference type="Proteomes" id="UP001589707">
    <property type="component" value="Unassembled WGS sequence"/>
</dbReference>
<accession>A0ABV5X3R0</accession>
<protein>
    <submittedName>
        <fullName evidence="8">MFS transporter</fullName>
    </submittedName>
</protein>
<feature type="transmembrane region" description="Helical" evidence="6">
    <location>
        <begin position="41"/>
        <end position="65"/>
    </location>
</feature>
<reference evidence="8 9" key="1">
    <citation type="submission" date="2024-09" db="EMBL/GenBank/DDBJ databases">
        <authorList>
            <person name="Sun Q."/>
            <person name="Mori K."/>
        </authorList>
    </citation>
    <scope>NUCLEOTIDE SEQUENCE [LARGE SCALE GENOMIC DNA]</scope>
    <source>
        <strain evidence="8 9">JCM 11683</strain>
    </source>
</reference>
<gene>
    <name evidence="8" type="ORF">ACFFN1_08140</name>
</gene>
<evidence type="ECO:0000256" key="5">
    <source>
        <dbReference type="SAM" id="MobiDB-lite"/>
    </source>
</evidence>
<dbReference type="InterPro" id="IPR036259">
    <property type="entry name" value="MFS_trans_sf"/>
</dbReference>
<evidence type="ECO:0000256" key="3">
    <source>
        <dbReference type="ARBA" id="ARBA00022989"/>
    </source>
</evidence>
<feature type="transmembrane region" description="Helical" evidence="6">
    <location>
        <begin position="318"/>
        <end position="337"/>
    </location>
</feature>
<dbReference type="InterPro" id="IPR052528">
    <property type="entry name" value="Sugar_transport-like"/>
</dbReference>
<dbReference type="Pfam" id="PF07690">
    <property type="entry name" value="MFS_1"/>
    <property type="match status" value="1"/>
</dbReference>
<feature type="domain" description="Major facilitator superfamily (MFS) profile" evidence="7">
    <location>
        <begin position="11"/>
        <end position="434"/>
    </location>
</feature>
<dbReference type="InterPro" id="IPR020846">
    <property type="entry name" value="MFS_dom"/>
</dbReference>
<feature type="transmembrane region" description="Helical" evidence="6">
    <location>
        <begin position="256"/>
        <end position="279"/>
    </location>
</feature>
<evidence type="ECO:0000313" key="8">
    <source>
        <dbReference type="EMBL" id="MFB9776372.1"/>
    </source>
</evidence>
<dbReference type="PROSITE" id="PS50850">
    <property type="entry name" value="MFS"/>
    <property type="match status" value="1"/>
</dbReference>
<dbReference type="EMBL" id="JBHMAU010000052">
    <property type="protein sequence ID" value="MFB9776372.1"/>
    <property type="molecule type" value="Genomic_DNA"/>
</dbReference>
<evidence type="ECO:0000259" key="7">
    <source>
        <dbReference type="PROSITE" id="PS50850"/>
    </source>
</evidence>
<dbReference type="SUPFAM" id="SSF103473">
    <property type="entry name" value="MFS general substrate transporter"/>
    <property type="match status" value="1"/>
</dbReference>
<dbReference type="Gene3D" id="1.20.1250.20">
    <property type="entry name" value="MFS general substrate transporter like domains"/>
    <property type="match status" value="1"/>
</dbReference>
<feature type="transmembrane region" description="Helical" evidence="6">
    <location>
        <begin position="395"/>
        <end position="422"/>
    </location>
</feature>
<feature type="transmembrane region" description="Helical" evidence="6">
    <location>
        <begin position="285"/>
        <end position="306"/>
    </location>
</feature>
<feature type="transmembrane region" description="Helical" evidence="6">
    <location>
        <begin position="101"/>
        <end position="125"/>
    </location>
</feature>
<keyword evidence="4 6" id="KW-0472">Membrane</keyword>
<dbReference type="InterPro" id="IPR011701">
    <property type="entry name" value="MFS"/>
</dbReference>
<dbReference type="RefSeq" id="WP_376840185.1">
    <property type="nucleotide sequence ID" value="NZ_JBHMAU010000052.1"/>
</dbReference>
<feature type="transmembrane region" description="Helical" evidence="6">
    <location>
        <begin position="172"/>
        <end position="190"/>
    </location>
</feature>
<comment type="caution">
    <text evidence="8">The sequence shown here is derived from an EMBL/GenBank/DDBJ whole genome shotgun (WGS) entry which is preliminary data.</text>
</comment>
<dbReference type="PANTHER" id="PTHR23526:SF4">
    <property type="entry name" value="INTEGRAL MEMBRANE TRANSPORT PROTEIN"/>
    <property type="match status" value="1"/>
</dbReference>
<feature type="transmembrane region" description="Helical" evidence="6">
    <location>
        <begin position="77"/>
        <end position="95"/>
    </location>
</feature>
<feature type="transmembrane region" description="Helical" evidence="6">
    <location>
        <begin position="12"/>
        <end position="29"/>
    </location>
</feature>
<name>A0ABV5X3R0_9MICO</name>
<evidence type="ECO:0000313" key="9">
    <source>
        <dbReference type="Proteomes" id="UP001589707"/>
    </source>
</evidence>
<feature type="compositionally biased region" description="Low complexity" evidence="5">
    <location>
        <begin position="205"/>
        <end position="233"/>
    </location>
</feature>
<organism evidence="8 9">
    <name type="scientific">Brevibacterium otitidis</name>
    <dbReference type="NCBI Taxonomy" id="53364"/>
    <lineage>
        <taxon>Bacteria</taxon>
        <taxon>Bacillati</taxon>
        <taxon>Actinomycetota</taxon>
        <taxon>Actinomycetes</taxon>
        <taxon>Micrococcales</taxon>
        <taxon>Brevibacteriaceae</taxon>
        <taxon>Brevibacterium</taxon>
    </lineage>
</organism>
<keyword evidence="2 6" id="KW-0812">Transmembrane</keyword>
<keyword evidence="3 6" id="KW-1133">Transmembrane helix</keyword>